<accession>A0AAJ5NS36</accession>
<name>A0AAJ5NS36_9BACT</name>
<dbReference type="Proteomes" id="UP000289629">
    <property type="component" value="Chromosome"/>
</dbReference>
<dbReference type="InterPro" id="IPR035980">
    <property type="entry name" value="Ribosomal_bS6_sf"/>
</dbReference>
<dbReference type="SUPFAM" id="SSF54995">
    <property type="entry name" value="Ribosomal protein S6"/>
    <property type="match status" value="1"/>
</dbReference>
<evidence type="ECO:0000256" key="3">
    <source>
        <dbReference type="ARBA" id="ARBA00035294"/>
    </source>
</evidence>
<dbReference type="HAMAP" id="MF_00360">
    <property type="entry name" value="Ribosomal_bS6"/>
    <property type="match status" value="1"/>
</dbReference>
<feature type="compositionally biased region" description="Low complexity" evidence="5">
    <location>
        <begin position="138"/>
        <end position="151"/>
    </location>
</feature>
<evidence type="ECO:0000256" key="2">
    <source>
        <dbReference type="ARBA" id="ARBA00035104"/>
    </source>
</evidence>
<sequence>MPKYEIMTILDPKAEMSTLDNLLSTVFGQNSTQKLRKLETTNLAYPIRKTKTAQYFLISLVAEPNLIEEFVRRANITKTIWRYLVVNLDSEKGLNQKPKTKDRSKRFVPKRERLEKPVFKINVKPRSEQTNQNQSYTQDQKQSQNQVQSQSLTPTQTQADQHQRSQDQSYRNQQFQSQRNEKNFEKRPFRQNNQGFLRQSQNQQTQQKPQSDKPRNTKFVNQKDKEQNSYKK</sequence>
<dbReference type="GO" id="GO:1990904">
    <property type="term" value="C:ribonucleoprotein complex"/>
    <property type="evidence" value="ECO:0007669"/>
    <property type="project" value="UniProtKB-KW"/>
</dbReference>
<proteinExistence type="inferred from homology"/>
<evidence type="ECO:0000313" key="9">
    <source>
        <dbReference type="Proteomes" id="UP000289629"/>
    </source>
</evidence>
<feature type="compositionally biased region" description="Basic and acidic residues" evidence="5">
    <location>
        <begin position="179"/>
        <end position="188"/>
    </location>
</feature>
<organism evidence="7 9">
    <name type="scientific">Mesomycoplasma dispar</name>
    <dbReference type="NCBI Taxonomy" id="86660"/>
    <lineage>
        <taxon>Bacteria</taxon>
        <taxon>Bacillati</taxon>
        <taxon>Mycoplasmatota</taxon>
        <taxon>Mycoplasmoidales</taxon>
        <taxon>Metamycoplasmataceae</taxon>
        <taxon>Mesomycoplasma</taxon>
    </lineage>
</organism>
<dbReference type="GO" id="GO:0019843">
    <property type="term" value="F:rRNA binding"/>
    <property type="evidence" value="ECO:0007669"/>
    <property type="project" value="UniProtKB-UniRule"/>
</dbReference>
<evidence type="ECO:0000313" key="8">
    <source>
        <dbReference type="Proteomes" id="UP000224629"/>
    </source>
</evidence>
<comment type="similarity">
    <text evidence="1 4">Belongs to the bacterial ribosomal protein bS6 family.</text>
</comment>
<dbReference type="NCBIfam" id="TIGR00166">
    <property type="entry name" value="S6"/>
    <property type="match status" value="1"/>
</dbReference>
<dbReference type="GO" id="GO:0005840">
    <property type="term" value="C:ribosome"/>
    <property type="evidence" value="ECO:0007669"/>
    <property type="project" value="UniProtKB-KW"/>
</dbReference>
<evidence type="ECO:0000313" key="6">
    <source>
        <dbReference type="EMBL" id="ATP59640.1"/>
    </source>
</evidence>
<dbReference type="RefSeq" id="WP_044635365.1">
    <property type="nucleotide sequence ID" value="NZ_CP007229.1"/>
</dbReference>
<dbReference type="InterPro" id="IPR000529">
    <property type="entry name" value="Ribosomal_bS6"/>
</dbReference>
<feature type="region of interest" description="Disordered" evidence="5">
    <location>
        <begin position="94"/>
        <end position="232"/>
    </location>
</feature>
<dbReference type="InterPro" id="IPR020814">
    <property type="entry name" value="Ribosomal_S6_plastid/chlpt"/>
</dbReference>
<protein>
    <recommendedName>
        <fullName evidence="3 4">Small ribosomal subunit protein bS6</fullName>
    </recommendedName>
</protein>
<dbReference type="Pfam" id="PF01250">
    <property type="entry name" value="Ribosomal_S6"/>
    <property type="match status" value="1"/>
</dbReference>
<dbReference type="EMBL" id="LR214971">
    <property type="protein sequence ID" value="VEU61694.1"/>
    <property type="molecule type" value="Genomic_DNA"/>
</dbReference>
<feature type="compositionally biased region" description="Basic and acidic residues" evidence="5">
    <location>
        <begin position="109"/>
        <end position="118"/>
    </location>
</feature>
<dbReference type="GO" id="GO:0003735">
    <property type="term" value="F:structural constituent of ribosome"/>
    <property type="evidence" value="ECO:0007669"/>
    <property type="project" value="InterPro"/>
</dbReference>
<dbReference type="Proteomes" id="UP000224629">
    <property type="component" value="Chromosome"/>
</dbReference>
<dbReference type="AlphaFoldDB" id="A0AAJ5NS36"/>
<evidence type="ECO:0000256" key="5">
    <source>
        <dbReference type="SAM" id="MobiDB-lite"/>
    </source>
</evidence>
<evidence type="ECO:0000256" key="1">
    <source>
        <dbReference type="ARBA" id="ARBA00009512"/>
    </source>
</evidence>
<feature type="compositionally biased region" description="Basic and acidic residues" evidence="5">
    <location>
        <begin position="210"/>
        <end position="232"/>
    </location>
</feature>
<reference evidence="6 8" key="1">
    <citation type="submission" date="2017-10" db="EMBL/GenBank/DDBJ databases">
        <title>Genome-wide analysis of the first isolated strain mycoplasma dispar GS01.</title>
        <authorList>
            <person name="Hao H."/>
            <person name="Chen S."/>
            <person name="Zhao P."/>
            <person name="Chu Y."/>
            <person name="Liu Y."/>
        </authorList>
    </citation>
    <scope>NUCLEOTIDE SEQUENCE [LARGE SCALE GENOMIC DNA]</scope>
    <source>
        <strain evidence="6 8">GS01</strain>
    </source>
</reference>
<feature type="compositionally biased region" description="Polar residues" evidence="5">
    <location>
        <begin position="128"/>
        <end position="137"/>
    </location>
</feature>
<comment type="function">
    <text evidence="2 4">Binds together with bS18 to 16S ribosomal RNA.</text>
</comment>
<feature type="compositionally biased region" description="Basic residues" evidence="5">
    <location>
        <begin position="98"/>
        <end position="108"/>
    </location>
</feature>
<feature type="compositionally biased region" description="Polar residues" evidence="5">
    <location>
        <begin position="152"/>
        <end position="178"/>
    </location>
</feature>
<dbReference type="Gene3D" id="3.30.70.60">
    <property type="match status" value="1"/>
</dbReference>
<evidence type="ECO:0000256" key="4">
    <source>
        <dbReference type="HAMAP-Rule" id="MF_00360"/>
    </source>
</evidence>
<feature type="compositionally biased region" description="Low complexity" evidence="5">
    <location>
        <begin position="199"/>
        <end position="209"/>
    </location>
</feature>
<keyword evidence="4" id="KW-0687">Ribonucleoprotein</keyword>
<keyword evidence="8" id="KW-1185">Reference proteome</keyword>
<evidence type="ECO:0000313" key="7">
    <source>
        <dbReference type="EMBL" id="VEU61694.1"/>
    </source>
</evidence>
<reference evidence="7 9" key="2">
    <citation type="submission" date="2019-01" db="EMBL/GenBank/DDBJ databases">
        <authorList>
            <consortium name="Pathogen Informatics"/>
        </authorList>
    </citation>
    <scope>NUCLEOTIDE SEQUENCE [LARGE SCALE GENOMIC DNA]</scope>
    <source>
        <strain evidence="7 9">NCTC10125</strain>
    </source>
</reference>
<keyword evidence="4 7" id="KW-0689">Ribosomal protein</keyword>
<dbReference type="CDD" id="cd00473">
    <property type="entry name" value="bS6"/>
    <property type="match status" value="1"/>
</dbReference>
<keyword evidence="4" id="KW-0699">rRNA-binding</keyword>
<dbReference type="EMBL" id="CP024161">
    <property type="protein sequence ID" value="ATP59640.1"/>
    <property type="molecule type" value="Genomic_DNA"/>
</dbReference>
<gene>
    <name evidence="4 6" type="primary">rpsF</name>
    <name evidence="6" type="ORF">CSW10_01645</name>
    <name evidence="7" type="ORF">NCTC10125_00339</name>
</gene>
<dbReference type="KEGG" id="mds:MDIS_01740"/>
<dbReference type="GO" id="GO:0006412">
    <property type="term" value="P:translation"/>
    <property type="evidence" value="ECO:0007669"/>
    <property type="project" value="UniProtKB-UniRule"/>
</dbReference>
<keyword evidence="4" id="KW-0694">RNA-binding</keyword>
<dbReference type="InterPro" id="IPR014717">
    <property type="entry name" value="Transl_elong_EF1B/ribsomal_bS6"/>
</dbReference>